<protein>
    <submittedName>
        <fullName evidence="1">Uncharacterized protein</fullName>
    </submittedName>
</protein>
<gene>
    <name evidence="1" type="ORF">EJ02DRAFT_457368</name>
</gene>
<dbReference type="EMBL" id="ML976090">
    <property type="protein sequence ID" value="KAF1939032.1"/>
    <property type="molecule type" value="Genomic_DNA"/>
</dbReference>
<dbReference type="AlphaFoldDB" id="A0A6A5SGQ4"/>
<evidence type="ECO:0000313" key="2">
    <source>
        <dbReference type="Proteomes" id="UP000800038"/>
    </source>
</evidence>
<accession>A0A6A5SGQ4</accession>
<keyword evidence="2" id="KW-1185">Reference proteome</keyword>
<proteinExistence type="predicted"/>
<reference evidence="1" key="1">
    <citation type="journal article" date="2020" name="Stud. Mycol.">
        <title>101 Dothideomycetes genomes: a test case for predicting lifestyles and emergence of pathogens.</title>
        <authorList>
            <person name="Haridas S."/>
            <person name="Albert R."/>
            <person name="Binder M."/>
            <person name="Bloem J."/>
            <person name="Labutti K."/>
            <person name="Salamov A."/>
            <person name="Andreopoulos B."/>
            <person name="Baker S."/>
            <person name="Barry K."/>
            <person name="Bills G."/>
            <person name="Bluhm B."/>
            <person name="Cannon C."/>
            <person name="Castanera R."/>
            <person name="Culley D."/>
            <person name="Daum C."/>
            <person name="Ezra D."/>
            <person name="Gonzalez J."/>
            <person name="Henrissat B."/>
            <person name="Kuo A."/>
            <person name="Liang C."/>
            <person name="Lipzen A."/>
            <person name="Lutzoni F."/>
            <person name="Magnuson J."/>
            <person name="Mondo S."/>
            <person name="Nolan M."/>
            <person name="Ohm R."/>
            <person name="Pangilinan J."/>
            <person name="Park H.-J."/>
            <person name="Ramirez L."/>
            <person name="Alfaro M."/>
            <person name="Sun H."/>
            <person name="Tritt A."/>
            <person name="Yoshinaga Y."/>
            <person name="Zwiers L.-H."/>
            <person name="Turgeon B."/>
            <person name="Goodwin S."/>
            <person name="Spatafora J."/>
            <person name="Crous P."/>
            <person name="Grigoriev I."/>
        </authorList>
    </citation>
    <scope>NUCLEOTIDE SEQUENCE</scope>
    <source>
        <strain evidence="1">CBS 161.51</strain>
    </source>
</reference>
<organism evidence="1 2">
    <name type="scientific">Clathrospora elynae</name>
    <dbReference type="NCBI Taxonomy" id="706981"/>
    <lineage>
        <taxon>Eukaryota</taxon>
        <taxon>Fungi</taxon>
        <taxon>Dikarya</taxon>
        <taxon>Ascomycota</taxon>
        <taxon>Pezizomycotina</taxon>
        <taxon>Dothideomycetes</taxon>
        <taxon>Pleosporomycetidae</taxon>
        <taxon>Pleosporales</taxon>
        <taxon>Diademaceae</taxon>
        <taxon>Clathrospora</taxon>
    </lineage>
</organism>
<sequence length="55" mass="6013">MTAARSYSNVAVPDATRTNKAASTALQTRIWERKVKDGLALSPPPPLPHTYDSYP</sequence>
<name>A0A6A5SGQ4_9PLEO</name>
<evidence type="ECO:0000313" key="1">
    <source>
        <dbReference type="EMBL" id="KAF1939032.1"/>
    </source>
</evidence>
<dbReference type="Proteomes" id="UP000800038">
    <property type="component" value="Unassembled WGS sequence"/>
</dbReference>